<dbReference type="Proteomes" id="UP000195840">
    <property type="component" value="Unassembled WGS sequence"/>
</dbReference>
<name>A0AB73PA23_YERKR</name>
<dbReference type="EMBL" id="NHOG01000007">
    <property type="protein sequence ID" value="OVZ82183.1"/>
    <property type="molecule type" value="Genomic_DNA"/>
</dbReference>
<keyword evidence="3" id="KW-1185">Reference proteome</keyword>
<proteinExistence type="predicted"/>
<keyword evidence="1" id="KW-0472">Membrane</keyword>
<evidence type="ECO:0000256" key="1">
    <source>
        <dbReference type="SAM" id="Phobius"/>
    </source>
</evidence>
<feature type="transmembrane region" description="Helical" evidence="1">
    <location>
        <begin position="6"/>
        <end position="24"/>
    </location>
</feature>
<evidence type="ECO:0000313" key="2">
    <source>
        <dbReference type="EMBL" id="OVZ82183.1"/>
    </source>
</evidence>
<comment type="caution">
    <text evidence="2">The sequence shown here is derived from an EMBL/GenBank/DDBJ whole genome shotgun (WGS) entry which is preliminary data.</text>
</comment>
<feature type="transmembrane region" description="Helical" evidence="1">
    <location>
        <begin position="70"/>
        <end position="92"/>
    </location>
</feature>
<gene>
    <name evidence="2" type="ORF">CBW52_05065</name>
</gene>
<organism evidence="2 3">
    <name type="scientific">Yersinia kristensenii</name>
    <dbReference type="NCBI Taxonomy" id="28152"/>
    <lineage>
        <taxon>Bacteria</taxon>
        <taxon>Pseudomonadati</taxon>
        <taxon>Pseudomonadota</taxon>
        <taxon>Gammaproteobacteria</taxon>
        <taxon>Enterobacterales</taxon>
        <taxon>Yersiniaceae</taxon>
        <taxon>Yersinia</taxon>
    </lineage>
</organism>
<evidence type="ECO:0000313" key="3">
    <source>
        <dbReference type="Proteomes" id="UP000195840"/>
    </source>
</evidence>
<accession>A0AB73PA23</accession>
<dbReference type="AlphaFoldDB" id="A0AB73PA23"/>
<sequence>MQAIGFIIYLVIGIVQLAAVMAGLESWWGLNGFFSFIIAFVVAYIPLLGSVVGMMGAVQAWHWEWWQAGGLFFGALILTILLGGMSSIADWFGNRGRT</sequence>
<keyword evidence="1" id="KW-0812">Transmembrane</keyword>
<protein>
    <submittedName>
        <fullName evidence="2">Uncharacterized protein</fullName>
    </submittedName>
</protein>
<keyword evidence="1" id="KW-1133">Transmembrane helix</keyword>
<reference evidence="2 3" key="1">
    <citation type="submission" date="2017-05" db="EMBL/GenBank/DDBJ databases">
        <title>Whole genome sequencing of Yersinia kristensenii.</title>
        <authorList>
            <person name="Campioni F."/>
        </authorList>
    </citation>
    <scope>NUCLEOTIDE SEQUENCE [LARGE SCALE GENOMIC DNA]</scope>
    <source>
        <strain evidence="2 3">CFSAN060538</strain>
    </source>
</reference>
<feature type="transmembrane region" description="Helical" evidence="1">
    <location>
        <begin position="36"/>
        <end position="58"/>
    </location>
</feature>